<dbReference type="InterPro" id="IPR010982">
    <property type="entry name" value="Lambda_DNA-bd_dom_sf"/>
</dbReference>
<reference evidence="4" key="1">
    <citation type="submission" date="2020-08" db="EMBL/GenBank/DDBJ databases">
        <title>Whole genome shotgun sequence of Actinocatenispora sera NBRC 101916.</title>
        <authorList>
            <person name="Komaki H."/>
            <person name="Tamura T."/>
        </authorList>
    </citation>
    <scope>NUCLEOTIDE SEQUENCE</scope>
    <source>
        <strain evidence="4">NBRC 101916</strain>
    </source>
</reference>
<dbReference type="EMBL" id="AP023354">
    <property type="protein sequence ID" value="BCJ26571.1"/>
    <property type="molecule type" value="Genomic_DNA"/>
</dbReference>
<name>A0A810KWB5_9ACTN</name>
<evidence type="ECO:0000259" key="3">
    <source>
        <dbReference type="PROSITE" id="PS50943"/>
    </source>
</evidence>
<dbReference type="KEGG" id="aser:Asera_06790"/>
<dbReference type="PROSITE" id="PS50943">
    <property type="entry name" value="HTH_CROC1"/>
    <property type="match status" value="1"/>
</dbReference>
<dbReference type="SUPFAM" id="SSF47413">
    <property type="entry name" value="lambda repressor-like DNA-binding domains"/>
    <property type="match status" value="1"/>
</dbReference>
<evidence type="ECO:0000313" key="4">
    <source>
        <dbReference type="EMBL" id="BCJ26571.1"/>
    </source>
</evidence>
<dbReference type="GO" id="GO:0005829">
    <property type="term" value="C:cytosol"/>
    <property type="evidence" value="ECO:0007669"/>
    <property type="project" value="TreeGrafter"/>
</dbReference>
<proteinExistence type="predicted"/>
<dbReference type="InterPro" id="IPR001387">
    <property type="entry name" value="Cro/C1-type_HTH"/>
</dbReference>
<dbReference type="GO" id="GO:0003677">
    <property type="term" value="F:DNA binding"/>
    <property type="evidence" value="ECO:0007669"/>
    <property type="project" value="UniProtKB-KW"/>
</dbReference>
<dbReference type="Pfam" id="PF01381">
    <property type="entry name" value="HTH_3"/>
    <property type="match status" value="1"/>
</dbReference>
<dbReference type="PANTHER" id="PTHR46797">
    <property type="entry name" value="HTH-TYPE TRANSCRIPTIONAL REGULATOR"/>
    <property type="match status" value="1"/>
</dbReference>
<keyword evidence="5" id="KW-1185">Reference proteome</keyword>
<dbReference type="SMART" id="SM00530">
    <property type="entry name" value="HTH_XRE"/>
    <property type="match status" value="1"/>
</dbReference>
<dbReference type="GO" id="GO:0003700">
    <property type="term" value="F:DNA-binding transcription factor activity"/>
    <property type="evidence" value="ECO:0007669"/>
    <property type="project" value="TreeGrafter"/>
</dbReference>
<protein>
    <recommendedName>
        <fullName evidence="3">HTH cro/C1-type domain-containing protein</fullName>
    </recommendedName>
</protein>
<dbReference type="InterPro" id="IPR050807">
    <property type="entry name" value="TransReg_Diox_bact_type"/>
</dbReference>
<dbReference type="AlphaFoldDB" id="A0A810KWB5"/>
<evidence type="ECO:0000256" key="1">
    <source>
        <dbReference type="ARBA" id="ARBA00023125"/>
    </source>
</evidence>
<sequence length="293" mass="29657">MQELALRATVVDMAGLRDVGDFIREQRRSAQISLRQLAKQTGVSNPYLSQIERGLRKPSAEVLQQIANALRVSTPVMYLRAGLLEHGDGQGVLTAIAADEVLTARQKQSLAEIYEAFRRENLRYAEADAPSDGVPFDGEPSDGVPAAGTAEDGPTPEPHDPGVGAAAGAGGKPTPAAKAASVGSTAEPADGGRTAEAATEPADGGTAPTAGPVGSPRSTAVPMARTAASAARRAASKAAQRAADGASRAAGSPAAKAAQRSAGKAAQRAADTAAGKVVRSAVGKRGRGRPDDQ</sequence>
<feature type="compositionally biased region" description="Low complexity" evidence="2">
    <location>
        <begin position="224"/>
        <end position="270"/>
    </location>
</feature>
<feature type="region of interest" description="Disordered" evidence="2">
    <location>
        <begin position="128"/>
        <end position="293"/>
    </location>
</feature>
<gene>
    <name evidence="4" type="ORF">Asera_06790</name>
</gene>
<dbReference type="PANTHER" id="PTHR46797:SF1">
    <property type="entry name" value="METHYLPHOSPHONATE SYNTHASE"/>
    <property type="match status" value="1"/>
</dbReference>
<evidence type="ECO:0000256" key="2">
    <source>
        <dbReference type="SAM" id="MobiDB-lite"/>
    </source>
</evidence>
<dbReference type="CDD" id="cd00093">
    <property type="entry name" value="HTH_XRE"/>
    <property type="match status" value="1"/>
</dbReference>
<evidence type="ECO:0000313" key="5">
    <source>
        <dbReference type="Proteomes" id="UP000680750"/>
    </source>
</evidence>
<dbReference type="Gene3D" id="1.10.260.40">
    <property type="entry name" value="lambda repressor-like DNA-binding domains"/>
    <property type="match status" value="1"/>
</dbReference>
<feature type="domain" description="HTH cro/C1-type" evidence="3">
    <location>
        <begin position="23"/>
        <end position="77"/>
    </location>
</feature>
<accession>A0A810KWB5</accession>
<organism evidence="4 5">
    <name type="scientific">Actinocatenispora sera</name>
    <dbReference type="NCBI Taxonomy" id="390989"/>
    <lineage>
        <taxon>Bacteria</taxon>
        <taxon>Bacillati</taxon>
        <taxon>Actinomycetota</taxon>
        <taxon>Actinomycetes</taxon>
        <taxon>Micromonosporales</taxon>
        <taxon>Micromonosporaceae</taxon>
        <taxon>Actinocatenispora</taxon>
    </lineage>
</organism>
<keyword evidence="1" id="KW-0238">DNA-binding</keyword>
<dbReference type="Proteomes" id="UP000680750">
    <property type="component" value="Chromosome"/>
</dbReference>